<feature type="compositionally biased region" description="Basic and acidic residues" evidence="2">
    <location>
        <begin position="1"/>
        <end position="12"/>
    </location>
</feature>
<sequence>MSVKTCKVEPVKRQTSLIRRSKTEQQEVKPCLVSSSSPSIKSPRPPPFVSQKTSRRVASSAEEIKNHAHREATKVSSSSCGSNKWTGNFILMVELRKKIITFRTIIDLPPLTGYLSIINMVMRTMNDIHRLCPQIVTSSQILDMRRAEVDKLLNNFYNALISIGDSWMDDHEWIVKSKYRNSSIRKNMSDRLVEKVIAALDGLIKGLNERLEISNDEMKEKASPRCKTSSGARTESLVKQPTTPIKALSPSSEVKDFAISVSNLPRNVTMQALVKLSPIDVKRLSLQNLCQKEAQSKNGESGDESVKENKNETEKTEKMEKAKEAILEKKDSVKNQIDDKNCSKVSGNSKIFPTSLALPPSPPLPPLPMAAGKGVNVPSLPPPGTAPPLLPVAAGKGVAAPPLPPPGAAPPVLPMAAGKGVAAPPLPPPRNAALPSPPPLPMAAGKGPGAPPPPPLGARGVLGSKKPTSKLKRSTQLGTLYRFLKAKLEGKNPEVRSRVAPVVNKGETGSALASGKQGMADALVEITKKSPYFQKIEEDVRIYMSSINELKTEITKFQNKDITELQKLHHRVESVLDKLEDERQVLARCEGFPHSKLEAIRMAVALYSKLQGISKELKNWKIESPADQHLDKSEGYFAKIRKEIEALERIKEEEEKKFKANNIYFDFSILGQVKELMVGISSGCIELALKEKREANIASQTTAESRWAKPNTKNKTSKWAKTLWRAFQFAFRVYTFAGGHDDRADKLTKELGKEIELTLGNQ</sequence>
<protein>
    <submittedName>
        <fullName evidence="4">Uncharacterized protein At4g04980-like isoform X1</fullName>
    </submittedName>
</protein>
<gene>
    <name evidence="4" type="primary">LOC104755335</name>
</gene>
<keyword evidence="3" id="KW-1185">Reference proteome</keyword>
<feature type="region of interest" description="Disordered" evidence="2">
    <location>
        <begin position="292"/>
        <end position="321"/>
    </location>
</feature>
<dbReference type="RefSeq" id="XP_010475992.1">
    <property type="nucleotide sequence ID" value="XM_010477690.1"/>
</dbReference>
<feature type="region of interest" description="Disordered" evidence="2">
    <location>
        <begin position="1"/>
        <end position="59"/>
    </location>
</feature>
<dbReference type="PANTHER" id="PTHR31342">
    <property type="entry name" value="PROTEIN CHUP1, CHLOROPLASTIC"/>
    <property type="match status" value="1"/>
</dbReference>
<feature type="region of interest" description="Disordered" evidence="2">
    <location>
        <begin position="419"/>
        <end position="471"/>
    </location>
</feature>
<name>A0ABM0WTN0_CAMSA</name>
<feature type="compositionally biased region" description="Basic and acidic residues" evidence="2">
    <location>
        <begin position="304"/>
        <end position="321"/>
    </location>
</feature>
<dbReference type="Proteomes" id="UP000694864">
    <property type="component" value="Chromosome 17"/>
</dbReference>
<proteinExistence type="predicted"/>
<accession>A0ABM0WTN0</accession>
<evidence type="ECO:0000256" key="2">
    <source>
        <dbReference type="SAM" id="MobiDB-lite"/>
    </source>
</evidence>
<feature type="compositionally biased region" description="Polar residues" evidence="2">
    <location>
        <begin position="226"/>
        <end position="243"/>
    </location>
</feature>
<evidence type="ECO:0000256" key="1">
    <source>
        <dbReference type="ARBA" id="ARBA00023054"/>
    </source>
</evidence>
<dbReference type="InterPro" id="IPR040265">
    <property type="entry name" value="CHUP1/IPGA1-like"/>
</dbReference>
<organism evidence="3 4">
    <name type="scientific">Camelina sativa</name>
    <name type="common">False flax</name>
    <name type="synonym">Myagrum sativum</name>
    <dbReference type="NCBI Taxonomy" id="90675"/>
    <lineage>
        <taxon>Eukaryota</taxon>
        <taxon>Viridiplantae</taxon>
        <taxon>Streptophyta</taxon>
        <taxon>Embryophyta</taxon>
        <taxon>Tracheophyta</taxon>
        <taxon>Spermatophyta</taxon>
        <taxon>Magnoliopsida</taxon>
        <taxon>eudicotyledons</taxon>
        <taxon>Gunneridae</taxon>
        <taxon>Pentapetalae</taxon>
        <taxon>rosids</taxon>
        <taxon>malvids</taxon>
        <taxon>Brassicales</taxon>
        <taxon>Brassicaceae</taxon>
        <taxon>Camelineae</taxon>
        <taxon>Camelina</taxon>
    </lineage>
</organism>
<evidence type="ECO:0000313" key="3">
    <source>
        <dbReference type="Proteomes" id="UP000694864"/>
    </source>
</evidence>
<feature type="compositionally biased region" description="Pro residues" evidence="2">
    <location>
        <begin position="424"/>
        <end position="441"/>
    </location>
</feature>
<feature type="compositionally biased region" description="Low complexity" evidence="2">
    <location>
        <begin position="30"/>
        <end position="42"/>
    </location>
</feature>
<feature type="region of interest" description="Disordered" evidence="2">
    <location>
        <begin position="218"/>
        <end position="246"/>
    </location>
</feature>
<evidence type="ECO:0000313" key="4">
    <source>
        <dbReference type="RefSeq" id="XP_010475992.1"/>
    </source>
</evidence>
<reference evidence="4" key="2">
    <citation type="submission" date="2025-08" db="UniProtKB">
        <authorList>
            <consortium name="RefSeq"/>
        </authorList>
    </citation>
    <scope>IDENTIFICATION</scope>
    <source>
        <tissue evidence="4">Leaf</tissue>
    </source>
</reference>
<keyword evidence="1" id="KW-0175">Coiled coil</keyword>
<dbReference type="GeneID" id="104755335"/>
<reference evidence="3" key="1">
    <citation type="journal article" date="2014" name="Nat. Commun.">
        <title>The emerging biofuel crop Camelina sativa retains a highly undifferentiated hexaploid genome structure.</title>
        <authorList>
            <person name="Kagale S."/>
            <person name="Koh C."/>
            <person name="Nixon J."/>
            <person name="Bollina V."/>
            <person name="Clarke W.E."/>
            <person name="Tuteja R."/>
            <person name="Spillane C."/>
            <person name="Robinson S.J."/>
            <person name="Links M.G."/>
            <person name="Clarke C."/>
            <person name="Higgins E.E."/>
            <person name="Huebert T."/>
            <person name="Sharpe A.G."/>
            <person name="Parkin I.A."/>
        </authorList>
    </citation>
    <scope>NUCLEOTIDE SEQUENCE [LARGE SCALE GENOMIC DNA]</scope>
    <source>
        <strain evidence="3">cv. DH55</strain>
    </source>
</reference>
<dbReference type="PANTHER" id="PTHR31342:SF39">
    <property type="entry name" value="HYDROXYPROLINE-RICH GLYCOPROTEIN FAMILY PROTEIN"/>
    <property type="match status" value="1"/>
</dbReference>